<evidence type="ECO:0000256" key="15">
    <source>
        <dbReference type="ARBA" id="ARBA00064578"/>
    </source>
</evidence>
<keyword evidence="7 17" id="KW-0227">DNA damage</keyword>
<evidence type="ECO:0000256" key="10">
    <source>
        <dbReference type="ARBA" id="ARBA00022843"/>
    </source>
</evidence>
<feature type="region of interest" description="Disordered" evidence="18">
    <location>
        <begin position="1415"/>
        <end position="1459"/>
    </location>
</feature>
<feature type="domain" description="UBZ4-type" evidence="20">
    <location>
        <begin position="356"/>
        <end position="386"/>
    </location>
</feature>
<feature type="region of interest" description="Disordered" evidence="18">
    <location>
        <begin position="519"/>
        <end position="541"/>
    </location>
</feature>
<name>A0A6P6H9S1_PUMCO</name>
<evidence type="ECO:0000259" key="20">
    <source>
        <dbReference type="PROSITE" id="PS51908"/>
    </source>
</evidence>
<dbReference type="GO" id="GO:0006260">
    <property type="term" value="P:DNA replication"/>
    <property type="evidence" value="ECO:0007669"/>
    <property type="project" value="InterPro"/>
</dbReference>
<organism evidence="21 22">
    <name type="scientific">Puma concolor</name>
    <name type="common">Mountain lion</name>
    <name type="synonym">Felis concolor</name>
    <dbReference type="NCBI Taxonomy" id="9696"/>
    <lineage>
        <taxon>Eukaryota</taxon>
        <taxon>Metazoa</taxon>
        <taxon>Chordata</taxon>
        <taxon>Craniata</taxon>
        <taxon>Vertebrata</taxon>
        <taxon>Euteleostomi</taxon>
        <taxon>Mammalia</taxon>
        <taxon>Eutheria</taxon>
        <taxon>Laurasiatheria</taxon>
        <taxon>Carnivora</taxon>
        <taxon>Feliformia</taxon>
        <taxon>Felidae</taxon>
        <taxon>Felinae</taxon>
        <taxon>Puma</taxon>
    </lineage>
</organism>
<feature type="region of interest" description="Disordered" evidence="18">
    <location>
        <begin position="280"/>
        <end position="319"/>
    </location>
</feature>
<feature type="region of interest" description="Disordered" evidence="18">
    <location>
        <begin position="243"/>
        <end position="266"/>
    </location>
</feature>
<feature type="compositionally biased region" description="Polar residues" evidence="18">
    <location>
        <begin position="1633"/>
        <end position="1646"/>
    </location>
</feature>
<accession>A0A6P6H9S1</accession>
<keyword evidence="8 17" id="KW-0863">Zinc-finger</keyword>
<dbReference type="InterPro" id="IPR011333">
    <property type="entry name" value="SKP1/BTB/POZ_sf"/>
</dbReference>
<keyword evidence="10" id="KW-0832">Ubl conjugation</keyword>
<feature type="region of interest" description="Disordered" evidence="18">
    <location>
        <begin position="978"/>
        <end position="1203"/>
    </location>
</feature>
<feature type="compositionally biased region" description="Basic and acidic residues" evidence="18">
    <location>
        <begin position="1152"/>
        <end position="1164"/>
    </location>
</feature>
<evidence type="ECO:0000313" key="21">
    <source>
        <dbReference type="Proteomes" id="UP000515131"/>
    </source>
</evidence>
<sequence>MPKVSKKEIFQNLCEVPRKQATTRASRATLSSTPPRGVRKLSQLRARAAENDGKRASRAFPRLRRRSPPPGAPFGACVGARFSVEKVPRRRRRILESLKVGQMMDESDDDFKELCATFLQRVKKNGTKEVSGERKTQKASNSTETSKPKRTKPTATKSKTLQGPREKKTRSGSQAPRTKRQGAPKWQESKPAPPENGGGGVPASAVLQENVQNTQTGNWASATGSTFPERKPEMTVLFYTRKDARDSDSQPPPSHLTAMGPSPSKPRTAELVLQRMQQFKRADPERLRHASERCSLESAVEENLPKGPREEMTAGDGSGPWLPATESDAAVALALQQEFGQEQASLPDENLEETGLFFCQICQKNLSAMNVTRREQHVNRCLDEAEKALAPTTPRIPECPICGRPFLTLKSRISHLKQCAVNMDVGPQLLLQAVRLQTVPPEGACGTLASSFSHHAGGLKRKGATNQKELQRKRRVTKPEAPSEDLLVAMALSRSEMEQEAVPAALRLGNAFSERIRLGAEKKSRKRKAPVSPPPLLVQDPETTGRLTADRVAQLFAEEVELSSTPPLPTSRILKEELGKAGRCLRPPGGKQNFLWEGSALTGAWALEAFYTASLVPPMVPQQPAKALTQEPMLLPGLPDQPELGVQTPPAVPSAHPAGHGPRSPGPSASQREHQALQDLVDLAGEGMNASPWPCSGGPASPGGVAGMDLSPTGLPLTGFIPPPQEEQLERGGQTSLTLSLLLADFRAMVNNPQLSDIQLQTDSGEVLYAHKFVLYARCPLLITGVNSEGFFAVEDGDVKSQRALLGGVSAEAARALLHYLYTADPGVPPRLVPGLSALARRFGVSELVLLCEQEPDVMGSEDRPRKENEDEDCESRAENFQELLRSMWIKEEEEAEASLKSEGCEEDREKVDEAEMEEIYEFAATQRKLLRGESTPEVKEETDRFREDGPLSAQISLSVQVHEQPENAEEMELCDQRRDEAPVKWKSMGPSTPLRLKGRGADVETAGSPEEALGRPGSSHPSRGGRTGRKEGAFWCSAAAAAAAEQPFSSTPRRCPEPSQTSELQEDNGTATRKGAESPCTPAHRQAPPSRPCLSKLLQGRSPGRPHPCPRPHHTGQSPSEASRAASQDSPSKQRRGRSLCKLLKDPGLQKGKERGSLLECRNKGALVSPEKSPSIDLTQSKPGHLSSRSQNTPSSKNREDEIILLLDSDEELELEQTKTKSVLDGPLEERKVLEVSTKSSELFSVIDVDADQDSFQSPPRREAELLCGEERPPGSQGSREGRGTPQLFCDPESGPEEDSTTDASWLVPATPLASRSRDSSSQTQITGLRSRALVDHMAQFKPWASLENRDRPEAANTCSIARPQMSPPHLGPIIAGSPDSRGPCSPHPGRLQHFALLAACPISGGLADSTGRLRKRSPLGPSLLNQATASEVVEVEDSEDEREVANSSPLPDNDPPIPLDDCHWHMEPLSPIPIDRLNLELTGPLSTSSPSGYGHSPALSGTTPIRGSLAGQRKAPEKSPRAGSPGSSRQSFLNSTLWDHWDEKEQTSPELLPAAQTPSADEAQKSEGLETPKGAHWKNLPPKEPITPMPRYSIMETPVLKKELDRFGVRPLPKRQMVLKLKEIFQYTHQTLESDSENESQSSRVLLEAPHSQTQASKTSKGSSHQENPPGGSLPPMSREEPPGPDGDAQLPASQESVASSVDSSDSSFNSQSSSCEFGVAFESAGDEEGQEEISASQTAAQAAATEEAVRRYIRSRPALYRKVLLYQPFELAELQAELKQHGIRMALGKLLDFLDAHCITFTTSAARKEKLQRKRRQPVGKKNRGRAAGRSAPPHPRPSAACERLQPPAASQASTGVSGPGDHINPP</sequence>
<dbReference type="Pfam" id="PF09494">
    <property type="entry name" value="Slx4"/>
    <property type="match status" value="1"/>
</dbReference>
<dbReference type="Proteomes" id="UP000515131">
    <property type="component" value="Unplaced"/>
</dbReference>
<dbReference type="InterPro" id="IPR018574">
    <property type="entry name" value="Structure-sp_endonuc_su_Slx4"/>
</dbReference>
<dbReference type="GO" id="GO:0006281">
    <property type="term" value="P:DNA repair"/>
    <property type="evidence" value="ECO:0007669"/>
    <property type="project" value="UniProtKB-KW"/>
</dbReference>
<evidence type="ECO:0000256" key="9">
    <source>
        <dbReference type="ARBA" id="ARBA00022833"/>
    </source>
</evidence>
<keyword evidence="3" id="KW-1017">Isopeptide bond</keyword>
<dbReference type="PROSITE" id="PS51908">
    <property type="entry name" value="ZF_UBZ4"/>
    <property type="match status" value="2"/>
</dbReference>
<feature type="compositionally biased region" description="Acidic residues" evidence="18">
    <location>
        <begin position="1435"/>
        <end position="1444"/>
    </location>
</feature>
<keyword evidence="11" id="KW-0233">DNA recombination</keyword>
<feature type="region of interest" description="Disordered" evidence="18">
    <location>
        <begin position="1633"/>
        <end position="1714"/>
    </location>
</feature>
<evidence type="ECO:0000256" key="11">
    <source>
        <dbReference type="ARBA" id="ARBA00023172"/>
    </source>
</evidence>
<comment type="subcellular location">
    <subcellularLocation>
        <location evidence="1">Nucleus</location>
    </subcellularLocation>
</comment>
<feature type="region of interest" description="Disordered" evidence="18">
    <location>
        <begin position="856"/>
        <end position="877"/>
    </location>
</feature>
<keyword evidence="12 17" id="KW-0234">DNA repair</keyword>
<dbReference type="GO" id="GO:0008270">
    <property type="term" value="F:zinc ion binding"/>
    <property type="evidence" value="ECO:0007669"/>
    <property type="project" value="UniProtKB-KW"/>
</dbReference>
<feature type="region of interest" description="Disordered" evidence="18">
    <location>
        <begin position="636"/>
        <end position="674"/>
    </location>
</feature>
<evidence type="ECO:0000256" key="3">
    <source>
        <dbReference type="ARBA" id="ARBA00022499"/>
    </source>
</evidence>
<keyword evidence="22" id="KW-0378">Hydrolase</keyword>
<evidence type="ECO:0000256" key="5">
    <source>
        <dbReference type="ARBA" id="ARBA00022723"/>
    </source>
</evidence>
<gene>
    <name evidence="22" type="primary">SLX4</name>
</gene>
<keyword evidence="4" id="KW-0597">Phosphoprotein</keyword>
<proteinExistence type="inferred from homology"/>
<dbReference type="KEGG" id="pcoo:112853176"/>
<evidence type="ECO:0000256" key="16">
    <source>
        <dbReference type="ARBA" id="ARBA00076095"/>
    </source>
</evidence>
<feature type="compositionally biased region" description="Polar residues" evidence="18">
    <location>
        <begin position="1118"/>
        <end position="1132"/>
    </location>
</feature>
<evidence type="ECO:0000256" key="6">
    <source>
        <dbReference type="ARBA" id="ARBA00022737"/>
    </source>
</evidence>
<dbReference type="PROSITE" id="PS50097">
    <property type="entry name" value="BTB"/>
    <property type="match status" value="1"/>
</dbReference>
<dbReference type="CTD" id="84464"/>
<keyword evidence="21" id="KW-1185">Reference proteome</keyword>
<evidence type="ECO:0000256" key="8">
    <source>
        <dbReference type="ARBA" id="ARBA00022771"/>
    </source>
</evidence>
<feature type="compositionally biased region" description="Polar residues" evidence="18">
    <location>
        <begin position="1527"/>
        <end position="1539"/>
    </location>
</feature>
<dbReference type="GO" id="GO:0032206">
    <property type="term" value="P:positive regulation of telomere maintenance"/>
    <property type="evidence" value="ECO:0007669"/>
    <property type="project" value="UniProtKB-ARBA"/>
</dbReference>
<evidence type="ECO:0000256" key="14">
    <source>
        <dbReference type="ARBA" id="ARBA00029496"/>
    </source>
</evidence>
<dbReference type="FunFam" id="3.30.710.10:FF:000116">
    <property type="entry name" value="SLX4 structure-specific endonuclease subunit"/>
    <property type="match status" value="1"/>
</dbReference>
<dbReference type="SMART" id="SM00225">
    <property type="entry name" value="BTB"/>
    <property type="match status" value="1"/>
</dbReference>
<evidence type="ECO:0000256" key="1">
    <source>
        <dbReference type="ARBA" id="ARBA00004123"/>
    </source>
</evidence>
<keyword evidence="5" id="KW-0479">Metal-binding</keyword>
<feature type="compositionally biased region" description="Basic and acidic residues" evidence="18">
    <location>
        <begin position="280"/>
        <end position="295"/>
    </location>
</feature>
<feature type="region of interest" description="Disordered" evidence="18">
    <location>
        <begin position="125"/>
        <end position="203"/>
    </location>
</feature>
<feature type="compositionally biased region" description="Polar residues" evidence="18">
    <location>
        <begin position="1048"/>
        <end position="1072"/>
    </location>
</feature>
<reference evidence="22" key="1">
    <citation type="submission" date="2025-08" db="UniProtKB">
        <authorList>
            <consortium name="RefSeq"/>
        </authorList>
    </citation>
    <scope>IDENTIFICATION</scope>
    <source>
        <tissue evidence="22">Blood</tissue>
    </source>
</reference>
<evidence type="ECO:0000256" key="17">
    <source>
        <dbReference type="PROSITE-ProRule" id="PRU01256"/>
    </source>
</evidence>
<dbReference type="GO" id="GO:0090656">
    <property type="term" value="P:t-circle formation"/>
    <property type="evidence" value="ECO:0007669"/>
    <property type="project" value="UniProtKB-ARBA"/>
</dbReference>
<dbReference type="SUPFAM" id="SSF54695">
    <property type="entry name" value="POZ domain"/>
    <property type="match status" value="1"/>
</dbReference>
<comment type="similarity">
    <text evidence="2">Belongs to the SLX4 family.</text>
</comment>
<evidence type="ECO:0000256" key="4">
    <source>
        <dbReference type="ARBA" id="ARBA00022553"/>
    </source>
</evidence>
<protein>
    <recommendedName>
        <fullName evidence="14">Structure-specific endonuclease subunit SLX4</fullName>
    </recommendedName>
    <alternativeName>
        <fullName evidence="16">BTB/POZ domain-containing protein 12</fullName>
    </alternativeName>
</protein>
<dbReference type="Gene3D" id="3.30.710.10">
    <property type="entry name" value="Potassium Channel Kv1.1, Chain A"/>
    <property type="match status" value="1"/>
</dbReference>
<evidence type="ECO:0000256" key="18">
    <source>
        <dbReference type="SAM" id="MobiDB-lite"/>
    </source>
</evidence>
<feature type="compositionally biased region" description="Polar residues" evidence="18">
    <location>
        <begin position="1177"/>
        <end position="1197"/>
    </location>
</feature>
<feature type="region of interest" description="Disordered" evidence="18">
    <location>
        <begin position="1267"/>
        <end position="1305"/>
    </location>
</feature>
<feature type="compositionally biased region" description="Low complexity" evidence="18">
    <location>
        <begin position="1015"/>
        <end position="1025"/>
    </location>
</feature>
<dbReference type="Pfam" id="PF00651">
    <property type="entry name" value="BTB"/>
    <property type="match status" value="1"/>
</dbReference>
<comment type="subunit">
    <text evidence="15">Forms a heterodimer with SLX1A/GIYD1. Interacts with ERCC4/XPF; catalytic subunit of the ERCC4-ERCC1 endonuclease. Interacts with MUS81; catalytic subunit of the MUS81-EME1 endonuclease. Interacts with MSH2; component of the MSH2-MSH3 mismatch repair complex. Interacts with TERF2-TERF2IP. Interacts with PLK1 and SLX4IP.</text>
</comment>
<feature type="domain" description="UBZ4-type" evidence="20">
    <location>
        <begin position="396"/>
        <end position="424"/>
    </location>
</feature>
<feature type="compositionally biased region" description="Basic and acidic residues" evidence="18">
    <location>
        <begin position="303"/>
        <end position="312"/>
    </location>
</feature>
<evidence type="ECO:0000313" key="22">
    <source>
        <dbReference type="RefSeq" id="XP_025772484.1"/>
    </source>
</evidence>
<feature type="compositionally biased region" description="Basic and acidic residues" evidence="18">
    <location>
        <begin position="861"/>
        <end position="877"/>
    </location>
</feature>
<keyword evidence="22" id="KW-0255">Endonuclease</keyword>
<dbReference type="PANTHER" id="PTHR21541:SF3">
    <property type="entry name" value="STRUCTURE-SPECIFIC ENDONUCLEASE SUBUNIT SLX4"/>
    <property type="match status" value="1"/>
</dbReference>
<dbReference type="GO" id="GO:0000712">
    <property type="term" value="P:resolution of meiotic recombination intermediates"/>
    <property type="evidence" value="ECO:0007669"/>
    <property type="project" value="TreeGrafter"/>
</dbReference>
<feature type="compositionally biased region" description="Low complexity" evidence="18">
    <location>
        <begin position="1695"/>
        <end position="1714"/>
    </location>
</feature>
<evidence type="ECO:0000256" key="13">
    <source>
        <dbReference type="ARBA" id="ARBA00023242"/>
    </source>
</evidence>
<feature type="domain" description="BTB" evidence="19">
    <location>
        <begin position="756"/>
        <end position="830"/>
    </location>
</feature>
<keyword evidence="6" id="KW-0677">Repeat</keyword>
<feature type="region of interest" description="Disordered" evidence="18">
    <location>
        <begin position="48"/>
        <end position="74"/>
    </location>
</feature>
<dbReference type="GO" id="GO:0003677">
    <property type="term" value="F:DNA binding"/>
    <property type="evidence" value="ECO:0007669"/>
    <property type="project" value="InterPro"/>
</dbReference>
<feature type="compositionally biased region" description="Basic and acidic residues" evidence="18">
    <location>
        <begin position="126"/>
        <end position="136"/>
    </location>
</feature>
<evidence type="ECO:0000256" key="7">
    <source>
        <dbReference type="ARBA" id="ARBA00022763"/>
    </source>
</evidence>
<feature type="compositionally biased region" description="Polar residues" evidence="18">
    <location>
        <begin position="1653"/>
        <end position="1669"/>
    </location>
</feature>
<feature type="region of interest" description="Disordered" evidence="18">
    <location>
        <begin position="1483"/>
        <end position="1593"/>
    </location>
</feature>
<evidence type="ECO:0000256" key="12">
    <source>
        <dbReference type="ARBA" id="ARBA00023204"/>
    </source>
</evidence>
<keyword evidence="13" id="KW-0539">Nucleus</keyword>
<dbReference type="GO" id="GO:0004519">
    <property type="term" value="F:endonuclease activity"/>
    <property type="evidence" value="ECO:0007669"/>
    <property type="project" value="UniProtKB-KW"/>
</dbReference>
<dbReference type="PANTHER" id="PTHR21541">
    <property type="entry name" value="BTB POZ DOMAIN CONTAINING 12"/>
    <property type="match status" value="1"/>
</dbReference>
<dbReference type="InterPro" id="IPR006642">
    <property type="entry name" value="Rad18_UBZ4"/>
</dbReference>
<dbReference type="InterPro" id="IPR000210">
    <property type="entry name" value="BTB/POZ_dom"/>
</dbReference>
<feature type="compositionally biased region" description="Basic residues" evidence="18">
    <location>
        <begin position="1813"/>
        <end position="1830"/>
    </location>
</feature>
<evidence type="ECO:0000259" key="19">
    <source>
        <dbReference type="PROSITE" id="PS50097"/>
    </source>
</evidence>
<dbReference type="GO" id="GO:0033557">
    <property type="term" value="C:Slx1-Slx4 complex"/>
    <property type="evidence" value="ECO:0007669"/>
    <property type="project" value="InterPro"/>
</dbReference>
<dbReference type="CDD" id="cd22999">
    <property type="entry name" value="SAP_SLX4"/>
    <property type="match status" value="1"/>
</dbReference>
<feature type="region of interest" description="Disordered" evidence="18">
    <location>
        <begin position="1811"/>
        <end position="1870"/>
    </location>
</feature>
<feature type="region of interest" description="Disordered" evidence="18">
    <location>
        <begin position="455"/>
        <end position="482"/>
    </location>
</feature>
<dbReference type="RefSeq" id="XP_025772484.1">
    <property type="nucleotide sequence ID" value="XM_025916699.1"/>
</dbReference>
<keyword evidence="22" id="KW-0540">Nuclease</keyword>
<dbReference type="GeneID" id="112853176"/>
<evidence type="ECO:0000256" key="2">
    <source>
        <dbReference type="ARBA" id="ARBA00006661"/>
    </source>
</evidence>
<keyword evidence="9" id="KW-0862">Zinc</keyword>